<evidence type="ECO:0000256" key="1">
    <source>
        <dbReference type="ARBA" id="ARBA00022737"/>
    </source>
</evidence>
<comment type="caution">
    <text evidence="4">The sequence shown here is derived from an EMBL/GenBank/DDBJ whole genome shotgun (WGS) entry which is preliminary data.</text>
</comment>
<reference evidence="4 5" key="1">
    <citation type="submission" date="2015-09" db="EMBL/GenBank/DDBJ databases">
        <title>Draft genome sequence of a Caloramator mitchellensis, a moderate thermophile from the Great Artesian Basin of Australia.</title>
        <authorList>
            <person name="Patel B.K."/>
        </authorList>
    </citation>
    <scope>NUCLEOTIDE SEQUENCE [LARGE SCALE GENOMIC DNA]</scope>
    <source>
        <strain evidence="4 5">VF08</strain>
    </source>
</reference>
<dbReference type="PANTHER" id="PTHR44186:SF1">
    <property type="entry name" value="BARDET-BIEDL SYNDROME 4 PROTEIN"/>
    <property type="match status" value="1"/>
</dbReference>
<accession>A0A0R3JWI0</accession>
<keyword evidence="5" id="KW-1185">Reference proteome</keyword>
<evidence type="ECO:0000313" key="4">
    <source>
        <dbReference type="EMBL" id="KRQ87418.1"/>
    </source>
</evidence>
<keyword evidence="1" id="KW-0677">Repeat</keyword>
<evidence type="ECO:0000313" key="5">
    <source>
        <dbReference type="Proteomes" id="UP000052015"/>
    </source>
</evidence>
<evidence type="ECO:0000256" key="3">
    <source>
        <dbReference type="PROSITE-ProRule" id="PRU00339"/>
    </source>
</evidence>
<name>A0A0R3JWI0_CALMK</name>
<organism evidence="4 5">
    <name type="scientific">Caloramator mitchellensis</name>
    <dbReference type="NCBI Taxonomy" id="908809"/>
    <lineage>
        <taxon>Bacteria</taxon>
        <taxon>Bacillati</taxon>
        <taxon>Bacillota</taxon>
        <taxon>Clostridia</taxon>
        <taxon>Eubacteriales</taxon>
        <taxon>Clostridiaceae</taxon>
        <taxon>Caloramator</taxon>
    </lineage>
</organism>
<gene>
    <name evidence="4" type="ORF">ABG79_00756</name>
</gene>
<dbReference type="Pfam" id="PF13432">
    <property type="entry name" value="TPR_16"/>
    <property type="match status" value="1"/>
</dbReference>
<dbReference type="Proteomes" id="UP000052015">
    <property type="component" value="Unassembled WGS sequence"/>
</dbReference>
<keyword evidence="2 3" id="KW-0802">TPR repeat</keyword>
<feature type="repeat" description="TPR" evidence="3">
    <location>
        <begin position="273"/>
        <end position="306"/>
    </location>
</feature>
<sequence>MNFQEYFKKQAHNLIFIEIEKDVNAYLKDQPITFPKGDYPVEPAKLLQSEEQRLLIANIIDGMLLILGQDKDFKLNSTYKIILQSIPNIESYIIYQIQQNRSNPKTATIYANALIELNPKKEFQMNRIYILMEYLNKTNQSFIQDEILDSLKKLTETHPDYEIPNFYLGEYYLDKDTDLAKHYLRKVQTHKDLTKKAQEYLDKIQSIENYDKAVDLLKQGSPKDALKILIPYIESNPNNLDAKYYAAVALRQLQNHQKALLYLQELLQALETPEVDNEIGLNLASLGYLEDAINYFEKAHKLNPKDTSIITNIGACYVYLNQIEKAKEQFEYALKINPNDEVAIEWLKQI</sequence>
<proteinExistence type="predicted"/>
<dbReference type="PROSITE" id="PS50005">
    <property type="entry name" value="TPR"/>
    <property type="match status" value="2"/>
</dbReference>
<dbReference type="Pfam" id="PF14559">
    <property type="entry name" value="TPR_19"/>
    <property type="match status" value="1"/>
</dbReference>
<dbReference type="RefSeq" id="WP_057977269.1">
    <property type="nucleotide sequence ID" value="NZ_LKHP01000003.1"/>
</dbReference>
<dbReference type="SUPFAM" id="SSF48452">
    <property type="entry name" value="TPR-like"/>
    <property type="match status" value="1"/>
</dbReference>
<dbReference type="InterPro" id="IPR011990">
    <property type="entry name" value="TPR-like_helical_dom_sf"/>
</dbReference>
<dbReference type="PROSITE" id="PS50293">
    <property type="entry name" value="TPR_REGION"/>
    <property type="match status" value="1"/>
</dbReference>
<dbReference type="SMART" id="SM00028">
    <property type="entry name" value="TPR"/>
    <property type="match status" value="3"/>
</dbReference>
<dbReference type="InterPro" id="IPR019734">
    <property type="entry name" value="TPR_rpt"/>
</dbReference>
<dbReference type="OrthoDB" id="358807at2"/>
<dbReference type="EMBL" id="LKHP01000003">
    <property type="protein sequence ID" value="KRQ87418.1"/>
    <property type="molecule type" value="Genomic_DNA"/>
</dbReference>
<feature type="repeat" description="TPR" evidence="3">
    <location>
        <begin position="307"/>
        <end position="340"/>
    </location>
</feature>
<protein>
    <submittedName>
        <fullName evidence="4">Tetratricopeptide repeat protein</fullName>
    </submittedName>
</protein>
<evidence type="ECO:0000256" key="2">
    <source>
        <dbReference type="ARBA" id="ARBA00022803"/>
    </source>
</evidence>
<dbReference type="STRING" id="908809.ABG79_00756"/>
<dbReference type="PANTHER" id="PTHR44186">
    <property type="match status" value="1"/>
</dbReference>
<dbReference type="AlphaFoldDB" id="A0A0R3JWI0"/>
<dbReference type="Gene3D" id="1.25.40.10">
    <property type="entry name" value="Tetratricopeptide repeat domain"/>
    <property type="match status" value="2"/>
</dbReference>